<dbReference type="AlphaFoldDB" id="C6C3K4"/>
<feature type="transmembrane region" description="Helical" evidence="7">
    <location>
        <begin position="29"/>
        <end position="51"/>
    </location>
</feature>
<dbReference type="Proteomes" id="UP000002734">
    <property type="component" value="Chromosome"/>
</dbReference>
<dbReference type="HOGENOM" id="CLU_113213_1_0_6"/>
<keyword evidence="4 7" id="KW-0472">Membrane</keyword>
<evidence type="ECO:0000256" key="7">
    <source>
        <dbReference type="RuleBase" id="RU362064"/>
    </source>
</evidence>
<evidence type="ECO:0000256" key="5">
    <source>
        <dbReference type="ARBA" id="ARBA00023143"/>
    </source>
</evidence>
<keyword evidence="9" id="KW-1185">Reference proteome</keyword>
<keyword evidence="2 7" id="KW-0812">Transmembrane</keyword>
<evidence type="ECO:0000256" key="2">
    <source>
        <dbReference type="ARBA" id="ARBA00022692"/>
    </source>
</evidence>
<reference evidence="8" key="1">
    <citation type="submission" date="2009-06" db="EMBL/GenBank/DDBJ databases">
        <title>Complete sequence of Dickeya dadantii Ech703.</title>
        <authorList>
            <consortium name="US DOE Joint Genome Institute"/>
            <person name="Lucas S."/>
            <person name="Copeland A."/>
            <person name="Lapidus A."/>
            <person name="Glavina del Rio T."/>
            <person name="Dalin E."/>
            <person name="Tice H."/>
            <person name="Bruce D."/>
            <person name="Goodwin L."/>
            <person name="Pitluck S."/>
            <person name="Chertkov O."/>
            <person name="Brettin T."/>
            <person name="Detter J.C."/>
            <person name="Han C."/>
            <person name="Larimer F."/>
            <person name="Land M."/>
            <person name="Hauser L."/>
            <person name="Kyrpides N."/>
            <person name="Mikhailova N."/>
            <person name="Balakrishnan V."/>
            <person name="Glasner J."/>
            <person name="Perna N.T."/>
        </authorList>
    </citation>
    <scope>NUCLEOTIDE SEQUENCE [LARGE SCALE GENOMIC DNA]</scope>
    <source>
        <strain evidence="8">Ech703</strain>
    </source>
</reference>
<keyword evidence="8" id="KW-0969">Cilium</keyword>
<dbReference type="eggNOG" id="COG3190">
    <property type="taxonomic scope" value="Bacteria"/>
</dbReference>
<dbReference type="GO" id="GO:0005886">
    <property type="term" value="C:plasma membrane"/>
    <property type="evidence" value="ECO:0007669"/>
    <property type="project" value="UniProtKB-SubCell"/>
</dbReference>
<comment type="subcellular location">
    <subcellularLocation>
        <location evidence="7">Cell membrane</location>
    </subcellularLocation>
    <subcellularLocation>
        <location evidence="7">Bacterial flagellum basal body</location>
    </subcellularLocation>
</comment>
<dbReference type="GO" id="GO:0009425">
    <property type="term" value="C:bacterial-type flagellum basal body"/>
    <property type="evidence" value="ECO:0007669"/>
    <property type="project" value="UniProtKB-SubCell"/>
</dbReference>
<evidence type="ECO:0000256" key="6">
    <source>
        <dbReference type="ARBA" id="ARBA00037937"/>
    </source>
</evidence>
<evidence type="ECO:0000256" key="3">
    <source>
        <dbReference type="ARBA" id="ARBA00022989"/>
    </source>
</evidence>
<dbReference type="NCBIfam" id="TIGR03500">
    <property type="entry name" value="FliO_TIGR"/>
    <property type="match status" value="1"/>
</dbReference>
<dbReference type="InterPro" id="IPR022781">
    <property type="entry name" value="Flagellar_biosynth_FliO"/>
</dbReference>
<gene>
    <name evidence="8" type="ordered locus">Dd703_1549</name>
</gene>
<dbReference type="InterPro" id="IPR052205">
    <property type="entry name" value="FliO/MopB"/>
</dbReference>
<proteinExistence type="inferred from homology"/>
<evidence type="ECO:0000313" key="8">
    <source>
        <dbReference type="EMBL" id="ACS85349.1"/>
    </source>
</evidence>
<evidence type="ECO:0000313" key="9">
    <source>
        <dbReference type="Proteomes" id="UP000002734"/>
    </source>
</evidence>
<keyword evidence="3 7" id="KW-1133">Transmembrane helix</keyword>
<dbReference type="PANTHER" id="PTHR38766">
    <property type="entry name" value="FLAGELLAR PROTEIN FLIO"/>
    <property type="match status" value="1"/>
</dbReference>
<comment type="similarity">
    <text evidence="6 7">Belongs to the FliO/MopB family.</text>
</comment>
<keyword evidence="1 7" id="KW-1003">Cell membrane</keyword>
<name>C6C3K4_MUSP7</name>
<dbReference type="KEGG" id="dda:Dd703_1549"/>
<sequence length="139" mass="15282">MSQPQDQTMLTSTVQPAVGTAPSYSSDSALTQIGVVLGLILVLILLMAWLARKLGFAPQMRQNKMLKVVSSCLVGQRERVVIVEVDNEWLVLGVTPQQITHLHTLPAKTIDEVPAVDKSKSTDFRSLLNKVLTRSEKSE</sequence>
<dbReference type="STRING" id="579405.Dd703_1549"/>
<keyword evidence="5 7" id="KW-0975">Bacterial flagellum</keyword>
<dbReference type="PANTHER" id="PTHR38766:SF1">
    <property type="entry name" value="FLAGELLAR PROTEIN FLIO"/>
    <property type="match status" value="1"/>
</dbReference>
<accession>C6C3K4</accession>
<organism evidence="8 9">
    <name type="scientific">Musicola paradisiaca (strain Ech703)</name>
    <name type="common">Dickeya paradisiaca</name>
    <name type="synonym">Dickeya dadantii</name>
    <dbReference type="NCBI Taxonomy" id="579405"/>
    <lineage>
        <taxon>Bacteria</taxon>
        <taxon>Pseudomonadati</taxon>
        <taxon>Pseudomonadota</taxon>
        <taxon>Gammaproteobacteria</taxon>
        <taxon>Enterobacterales</taxon>
        <taxon>Pectobacteriaceae</taxon>
        <taxon>Musicola</taxon>
    </lineage>
</organism>
<keyword evidence="8" id="KW-0282">Flagellum</keyword>
<dbReference type="EMBL" id="CP001654">
    <property type="protein sequence ID" value="ACS85349.1"/>
    <property type="molecule type" value="Genomic_DNA"/>
</dbReference>
<evidence type="ECO:0000256" key="1">
    <source>
        <dbReference type="ARBA" id="ARBA00022475"/>
    </source>
</evidence>
<dbReference type="Pfam" id="PF04347">
    <property type="entry name" value="FliO"/>
    <property type="match status" value="1"/>
</dbReference>
<protein>
    <recommendedName>
        <fullName evidence="7">Flagellar protein</fullName>
    </recommendedName>
</protein>
<evidence type="ECO:0000256" key="4">
    <source>
        <dbReference type="ARBA" id="ARBA00023136"/>
    </source>
</evidence>
<dbReference type="GO" id="GO:0044781">
    <property type="term" value="P:bacterial-type flagellum organization"/>
    <property type="evidence" value="ECO:0007669"/>
    <property type="project" value="UniProtKB-UniRule"/>
</dbReference>
<keyword evidence="8" id="KW-0966">Cell projection</keyword>